<dbReference type="SUPFAM" id="SSF51735">
    <property type="entry name" value="NAD(P)-binding Rossmann-fold domains"/>
    <property type="match status" value="1"/>
</dbReference>
<reference evidence="1 2" key="1">
    <citation type="journal article" date="2020" name="Front. Microbiol.">
        <title>Single-cell genomics of novel Actinobacteria with the Wood-Ljungdahl pathway discovered in a serpentinizing system.</title>
        <authorList>
            <person name="Merino N."/>
            <person name="Kawai M."/>
            <person name="Boyd E.S."/>
            <person name="Colman D.R."/>
            <person name="McGlynn S.E."/>
            <person name="Nealson K.H."/>
            <person name="Kurokawa K."/>
            <person name="Hongoh Y."/>
        </authorList>
    </citation>
    <scope>NUCLEOTIDE SEQUENCE [LARGE SCALE GENOMIC DNA]</scope>
    <source>
        <strain evidence="1 2">S42</strain>
    </source>
</reference>
<dbReference type="Proteomes" id="UP000568877">
    <property type="component" value="Unassembled WGS sequence"/>
</dbReference>
<gene>
    <name evidence="1" type="ORF">HKBW3S42_00813</name>
</gene>
<protein>
    <submittedName>
        <fullName evidence="1">Uncharacterized protein</fullName>
    </submittedName>
</protein>
<dbReference type="EMBL" id="BLSA01000090">
    <property type="protein sequence ID" value="GFP32509.1"/>
    <property type="molecule type" value="Genomic_DNA"/>
</dbReference>
<sequence length="122" mass="13429">METPELNVVTGAFGYTGKYITRKLLSMGKRVRTLTGHPARQNPFGDQGASFLSTVDECSLGKAVPGHILRQIRQHCVVDSLVRYVPVLASSHYRDVAMDAEHLHQELLQVRPVVLAVAVGHL</sequence>
<evidence type="ECO:0000313" key="2">
    <source>
        <dbReference type="Proteomes" id="UP000568877"/>
    </source>
</evidence>
<comment type="caution">
    <text evidence="1">The sequence shown here is derived from an EMBL/GenBank/DDBJ whole genome shotgun (WGS) entry which is preliminary data.</text>
</comment>
<accession>A0A6V8PIR2</accession>
<dbReference type="InterPro" id="IPR036291">
    <property type="entry name" value="NAD(P)-bd_dom_sf"/>
</dbReference>
<dbReference type="Gene3D" id="3.40.50.720">
    <property type="entry name" value="NAD(P)-binding Rossmann-like Domain"/>
    <property type="match status" value="1"/>
</dbReference>
<name>A0A6V8PIR2_9ACTN</name>
<proteinExistence type="predicted"/>
<organism evidence="1 2">
    <name type="scientific">Candidatus Hakubella thermalkaliphila</name>
    <dbReference type="NCBI Taxonomy" id="2754717"/>
    <lineage>
        <taxon>Bacteria</taxon>
        <taxon>Bacillati</taxon>
        <taxon>Actinomycetota</taxon>
        <taxon>Actinomycetota incertae sedis</taxon>
        <taxon>Candidatus Hakubellales</taxon>
        <taxon>Candidatus Hakubellaceae</taxon>
        <taxon>Candidatus Hakubella</taxon>
    </lineage>
</organism>
<evidence type="ECO:0000313" key="1">
    <source>
        <dbReference type="EMBL" id="GFP32509.1"/>
    </source>
</evidence>
<dbReference type="AlphaFoldDB" id="A0A6V8PIR2"/>